<dbReference type="InterPro" id="IPR013221">
    <property type="entry name" value="Mur_ligase_cen"/>
</dbReference>
<sequence>MIPLTLAEVASATGGRLDAVADPTVRVTGPVVTDTRELGPGGVFVARQGEARDGHDFAAAAVEAGAVAVLAERPVGVPAVVVDDTEVAFGRLARAVLDRLPQVTVVGVTGSSGKTTTKDLLAQVLEPLGPLVAPPGSYNGEIGVPLTVLRVDESTRTLVAEMGARGPGHIAYLCGIAPPSVGIVLNVGSAHLGEFGDRDTIARTKAELVEALPESGTAVLNADDPVVRRMAEQTSAQVVMVGESVHADIRAEDVTLDAAGRASFRLVTADAAAAVSLRLVGEHQVSNALAVAGAALALGVPLDDVAARLSAALPRSRWRMEVTERPDGVTVVNDAYNANPESMRAALKTLVSLGRPSAGRTWAVLGEMRELGESSIAEHDAIGRLAVRLSVSRLVAVGDGARAIHQGATLEGSWDGESVWAPDVDAAFDLLRAELRPGDVVLVKSSRDAGLRFLGERLVEDK</sequence>
<evidence type="ECO:0000256" key="6">
    <source>
        <dbReference type="ARBA" id="ARBA00022960"/>
    </source>
</evidence>
<evidence type="ECO:0000259" key="12">
    <source>
        <dbReference type="Pfam" id="PF01225"/>
    </source>
</evidence>
<comment type="function">
    <text evidence="10 11">Involved in cell wall formation. Catalyzes the final step in the synthesis of UDP-N-acetylmuramoyl-pentapeptide, the precursor of murein.</text>
</comment>
<reference evidence="16" key="1">
    <citation type="submission" date="2016-10" db="EMBL/GenBank/DDBJ databases">
        <authorList>
            <person name="Varghese N."/>
            <person name="Submissions S."/>
        </authorList>
    </citation>
    <scope>NUCLEOTIDE SEQUENCE [LARGE SCALE GENOMIC DNA]</scope>
    <source>
        <strain evidence="16">DSM 45237</strain>
    </source>
</reference>
<evidence type="ECO:0000259" key="14">
    <source>
        <dbReference type="Pfam" id="PF08245"/>
    </source>
</evidence>
<dbReference type="UniPathway" id="UPA00219"/>
<dbReference type="InterPro" id="IPR036565">
    <property type="entry name" value="Mur-like_cat_sf"/>
</dbReference>
<dbReference type="STRING" id="561176.SAMN04488561_0423"/>
<dbReference type="EC" id="6.3.2.10" evidence="10 11"/>
<evidence type="ECO:0000256" key="2">
    <source>
        <dbReference type="ARBA" id="ARBA00022598"/>
    </source>
</evidence>
<dbReference type="SUPFAM" id="SSF53623">
    <property type="entry name" value="MurD-like peptide ligases, catalytic domain"/>
    <property type="match status" value="1"/>
</dbReference>
<dbReference type="Gene3D" id="3.90.190.20">
    <property type="entry name" value="Mur ligase, C-terminal domain"/>
    <property type="match status" value="1"/>
</dbReference>
<comment type="similarity">
    <text evidence="10">Belongs to the MurCDEF family. MurF subfamily.</text>
</comment>
<evidence type="ECO:0000256" key="4">
    <source>
        <dbReference type="ARBA" id="ARBA00022741"/>
    </source>
</evidence>
<keyword evidence="3 10" id="KW-0132">Cell division</keyword>
<keyword evidence="9 10" id="KW-0961">Cell wall biogenesis/degradation</keyword>
<dbReference type="InterPro" id="IPR035911">
    <property type="entry name" value="MurE/MurF_N"/>
</dbReference>
<comment type="catalytic activity">
    <reaction evidence="10 11">
        <text>D-alanyl-D-alanine + UDP-N-acetyl-alpha-D-muramoyl-L-alanyl-gamma-D-glutamyl-meso-2,6-diaminopimelate + ATP = UDP-N-acetyl-alpha-D-muramoyl-L-alanyl-gamma-D-glutamyl-meso-2,6-diaminopimeloyl-D-alanyl-D-alanine + ADP + phosphate + H(+)</text>
        <dbReference type="Rhea" id="RHEA:28374"/>
        <dbReference type="ChEBI" id="CHEBI:15378"/>
        <dbReference type="ChEBI" id="CHEBI:30616"/>
        <dbReference type="ChEBI" id="CHEBI:43474"/>
        <dbReference type="ChEBI" id="CHEBI:57822"/>
        <dbReference type="ChEBI" id="CHEBI:61386"/>
        <dbReference type="ChEBI" id="CHEBI:83905"/>
        <dbReference type="ChEBI" id="CHEBI:456216"/>
        <dbReference type="EC" id="6.3.2.10"/>
    </reaction>
</comment>
<evidence type="ECO:0000256" key="1">
    <source>
        <dbReference type="ARBA" id="ARBA00022490"/>
    </source>
</evidence>
<evidence type="ECO:0000256" key="3">
    <source>
        <dbReference type="ARBA" id="ARBA00022618"/>
    </source>
</evidence>
<keyword evidence="6 10" id="KW-0133">Cell shape</keyword>
<accession>A0A1H5DJ59</accession>
<keyword evidence="2 10" id="KW-0436">Ligase</keyword>
<keyword evidence="1 10" id="KW-0963">Cytoplasm</keyword>
<evidence type="ECO:0000313" key="16">
    <source>
        <dbReference type="Proteomes" id="UP000181980"/>
    </source>
</evidence>
<evidence type="ECO:0000256" key="5">
    <source>
        <dbReference type="ARBA" id="ARBA00022840"/>
    </source>
</evidence>
<keyword evidence="5 10" id="KW-0067">ATP-binding</keyword>
<keyword evidence="4 10" id="KW-0547">Nucleotide-binding</keyword>
<evidence type="ECO:0000313" key="15">
    <source>
        <dbReference type="EMBL" id="SED78790.1"/>
    </source>
</evidence>
<feature type="domain" description="Mur ligase C-terminal" evidence="13">
    <location>
        <begin position="319"/>
        <end position="447"/>
    </location>
</feature>
<dbReference type="GO" id="GO:0071555">
    <property type="term" value="P:cell wall organization"/>
    <property type="evidence" value="ECO:0007669"/>
    <property type="project" value="UniProtKB-KW"/>
</dbReference>
<organism evidence="15 16">
    <name type="scientific">Jiangella alba</name>
    <dbReference type="NCBI Taxonomy" id="561176"/>
    <lineage>
        <taxon>Bacteria</taxon>
        <taxon>Bacillati</taxon>
        <taxon>Actinomycetota</taxon>
        <taxon>Actinomycetes</taxon>
        <taxon>Jiangellales</taxon>
        <taxon>Jiangellaceae</taxon>
        <taxon>Jiangella</taxon>
    </lineage>
</organism>
<dbReference type="InterPro" id="IPR051046">
    <property type="entry name" value="MurCDEF_CellWall_CoF430Synth"/>
</dbReference>
<feature type="binding site" evidence="10">
    <location>
        <begin position="110"/>
        <end position="116"/>
    </location>
    <ligand>
        <name>ATP</name>
        <dbReference type="ChEBI" id="CHEBI:30616"/>
    </ligand>
</feature>
<dbReference type="SUPFAM" id="SSF53244">
    <property type="entry name" value="MurD-like peptide ligases, peptide-binding domain"/>
    <property type="match status" value="1"/>
</dbReference>
<dbReference type="GO" id="GO:0008360">
    <property type="term" value="P:regulation of cell shape"/>
    <property type="evidence" value="ECO:0007669"/>
    <property type="project" value="UniProtKB-KW"/>
</dbReference>
<evidence type="ECO:0000256" key="10">
    <source>
        <dbReference type="HAMAP-Rule" id="MF_02019"/>
    </source>
</evidence>
<gene>
    <name evidence="10" type="primary">murF</name>
    <name evidence="15" type="ORF">SAMN04488561_0423</name>
</gene>
<dbReference type="GO" id="GO:0047480">
    <property type="term" value="F:UDP-N-acetylmuramoyl-tripeptide-D-alanyl-D-alanine ligase activity"/>
    <property type="evidence" value="ECO:0007669"/>
    <property type="project" value="UniProtKB-UniRule"/>
</dbReference>
<dbReference type="PANTHER" id="PTHR43024:SF1">
    <property type="entry name" value="UDP-N-ACETYLMURAMOYL-TRIPEPTIDE--D-ALANYL-D-ALANINE LIGASE"/>
    <property type="match status" value="1"/>
</dbReference>
<dbReference type="EMBL" id="FNUC01000002">
    <property type="protein sequence ID" value="SED78790.1"/>
    <property type="molecule type" value="Genomic_DNA"/>
</dbReference>
<dbReference type="Pfam" id="PF02875">
    <property type="entry name" value="Mur_ligase_C"/>
    <property type="match status" value="1"/>
</dbReference>
<evidence type="ECO:0000256" key="7">
    <source>
        <dbReference type="ARBA" id="ARBA00022984"/>
    </source>
</evidence>
<dbReference type="Pfam" id="PF08245">
    <property type="entry name" value="Mur_ligase_M"/>
    <property type="match status" value="1"/>
</dbReference>
<evidence type="ECO:0000256" key="8">
    <source>
        <dbReference type="ARBA" id="ARBA00023306"/>
    </source>
</evidence>
<proteinExistence type="inferred from homology"/>
<dbReference type="HAMAP" id="MF_02019">
    <property type="entry name" value="MurF"/>
    <property type="match status" value="1"/>
</dbReference>
<feature type="domain" description="Mur ligase N-terminal catalytic" evidence="12">
    <location>
        <begin position="32"/>
        <end position="78"/>
    </location>
</feature>
<evidence type="ECO:0000256" key="11">
    <source>
        <dbReference type="RuleBase" id="RU004136"/>
    </source>
</evidence>
<evidence type="ECO:0000259" key="13">
    <source>
        <dbReference type="Pfam" id="PF02875"/>
    </source>
</evidence>
<name>A0A1H5DJ59_9ACTN</name>
<dbReference type="RefSeq" id="WP_069114243.1">
    <property type="nucleotide sequence ID" value="NZ_FNUC01000002.1"/>
</dbReference>
<dbReference type="Gene3D" id="3.40.1190.10">
    <property type="entry name" value="Mur-like, catalytic domain"/>
    <property type="match status" value="1"/>
</dbReference>
<protein>
    <recommendedName>
        <fullName evidence="10 11">UDP-N-acetylmuramoyl-tripeptide--D-alanyl-D-alanine ligase</fullName>
        <ecNumber evidence="10 11">6.3.2.10</ecNumber>
    </recommendedName>
    <alternativeName>
        <fullName evidence="10">D-alanyl-D-alanine-adding enzyme</fullName>
    </alternativeName>
</protein>
<dbReference type="Proteomes" id="UP000181980">
    <property type="component" value="Unassembled WGS sequence"/>
</dbReference>
<dbReference type="GO" id="GO:0005737">
    <property type="term" value="C:cytoplasm"/>
    <property type="evidence" value="ECO:0007669"/>
    <property type="project" value="UniProtKB-SubCell"/>
</dbReference>
<dbReference type="OrthoDB" id="9800958at2"/>
<dbReference type="SUPFAM" id="SSF63418">
    <property type="entry name" value="MurE/MurF N-terminal domain"/>
    <property type="match status" value="1"/>
</dbReference>
<evidence type="ECO:0000256" key="9">
    <source>
        <dbReference type="ARBA" id="ARBA00023316"/>
    </source>
</evidence>
<keyword evidence="16" id="KW-1185">Reference proteome</keyword>
<dbReference type="GO" id="GO:0051301">
    <property type="term" value="P:cell division"/>
    <property type="evidence" value="ECO:0007669"/>
    <property type="project" value="UniProtKB-KW"/>
</dbReference>
<dbReference type="InterPro" id="IPR036615">
    <property type="entry name" value="Mur_ligase_C_dom_sf"/>
</dbReference>
<dbReference type="PANTHER" id="PTHR43024">
    <property type="entry name" value="UDP-N-ACETYLMURAMOYL-TRIPEPTIDE--D-ALANYL-D-ALANINE LIGASE"/>
    <property type="match status" value="1"/>
</dbReference>
<feature type="domain" description="Mur ligase central" evidence="14">
    <location>
        <begin position="108"/>
        <end position="295"/>
    </location>
</feature>
<comment type="subcellular location">
    <subcellularLocation>
        <location evidence="10 11">Cytoplasm</location>
    </subcellularLocation>
</comment>
<dbReference type="GO" id="GO:0005524">
    <property type="term" value="F:ATP binding"/>
    <property type="evidence" value="ECO:0007669"/>
    <property type="project" value="UniProtKB-UniRule"/>
</dbReference>
<dbReference type="AlphaFoldDB" id="A0A1H5DJ59"/>
<keyword evidence="8 10" id="KW-0131">Cell cycle</keyword>
<dbReference type="GO" id="GO:0008766">
    <property type="term" value="F:UDP-N-acetylmuramoylalanyl-D-glutamyl-2,6-diaminopimelate-D-alanyl-D-alanine ligase activity"/>
    <property type="evidence" value="ECO:0007669"/>
    <property type="project" value="RHEA"/>
</dbReference>
<dbReference type="Gene3D" id="3.40.1390.10">
    <property type="entry name" value="MurE/MurF, N-terminal domain"/>
    <property type="match status" value="1"/>
</dbReference>
<dbReference type="InterPro" id="IPR005863">
    <property type="entry name" value="UDP-N-AcMur_synth"/>
</dbReference>
<dbReference type="InterPro" id="IPR004101">
    <property type="entry name" value="Mur_ligase_C"/>
</dbReference>
<dbReference type="NCBIfam" id="TIGR01143">
    <property type="entry name" value="murF"/>
    <property type="match status" value="1"/>
</dbReference>
<dbReference type="InterPro" id="IPR000713">
    <property type="entry name" value="Mur_ligase_N"/>
</dbReference>
<keyword evidence="7 10" id="KW-0573">Peptidoglycan synthesis</keyword>
<comment type="pathway">
    <text evidence="10 11">Cell wall biogenesis; peptidoglycan biosynthesis.</text>
</comment>
<dbReference type="Pfam" id="PF01225">
    <property type="entry name" value="Mur_ligase"/>
    <property type="match status" value="1"/>
</dbReference>
<dbReference type="GO" id="GO:0009252">
    <property type="term" value="P:peptidoglycan biosynthetic process"/>
    <property type="evidence" value="ECO:0007669"/>
    <property type="project" value="UniProtKB-UniRule"/>
</dbReference>